<dbReference type="Gene3D" id="3.90.226.10">
    <property type="entry name" value="2-enoyl-CoA Hydratase, Chain A, domain 1"/>
    <property type="match status" value="1"/>
</dbReference>
<dbReference type="OrthoDB" id="6006525at2"/>
<gene>
    <name evidence="1" type="ORF">CLV43_10539</name>
</gene>
<dbReference type="AlphaFoldDB" id="A0A2T0T6K8"/>
<proteinExistence type="predicted"/>
<dbReference type="RefSeq" id="WP_106188783.1">
    <property type="nucleotide sequence ID" value="NZ_PVTF01000005.1"/>
</dbReference>
<accession>A0A2T0T6K8</accession>
<evidence type="ECO:0000313" key="2">
    <source>
        <dbReference type="Proteomes" id="UP000239494"/>
    </source>
</evidence>
<evidence type="ECO:0000313" key="1">
    <source>
        <dbReference type="EMBL" id="PRY41281.1"/>
    </source>
</evidence>
<dbReference type="InterPro" id="IPR053545">
    <property type="entry name" value="Enoyl-CoA_hydratase-like"/>
</dbReference>
<dbReference type="EMBL" id="PVTF01000005">
    <property type="protein sequence ID" value="PRY41281.1"/>
    <property type="molecule type" value="Genomic_DNA"/>
</dbReference>
<name>A0A2T0T6K8_9PSEU</name>
<dbReference type="CDD" id="cd06558">
    <property type="entry name" value="crotonase-like"/>
    <property type="match status" value="1"/>
</dbReference>
<keyword evidence="2" id="KW-1185">Reference proteome</keyword>
<dbReference type="Proteomes" id="UP000239494">
    <property type="component" value="Unassembled WGS sequence"/>
</dbReference>
<reference evidence="1 2" key="1">
    <citation type="submission" date="2018-03" db="EMBL/GenBank/DDBJ databases">
        <title>Genomic Encyclopedia of Archaeal and Bacterial Type Strains, Phase II (KMG-II): from individual species to whole genera.</title>
        <authorList>
            <person name="Goeker M."/>
        </authorList>
    </citation>
    <scope>NUCLEOTIDE SEQUENCE [LARGE SCALE GENOMIC DNA]</scope>
    <source>
        <strain evidence="1 2">DSM 44720</strain>
    </source>
</reference>
<dbReference type="SUPFAM" id="SSF52096">
    <property type="entry name" value="ClpP/crotonase"/>
    <property type="match status" value="1"/>
</dbReference>
<comment type="caution">
    <text evidence="1">The sequence shown here is derived from an EMBL/GenBank/DDBJ whole genome shotgun (WGS) entry which is preliminary data.</text>
</comment>
<dbReference type="NCBIfam" id="NF042431">
    <property type="entry name" value="EnCoAhydt_DpgB"/>
    <property type="match status" value="1"/>
</dbReference>
<sequence length="224" mass="23468">MSVEHGWSGSTARALEVDSAQPVTPSLVQAVHRLCDEAADAVLVLRLGGADEPSGRADLAIDVVGKWEQALRRLERVASATIAVVDGRCAGPALEVLLACDYRIGTPGSRLMLPLAAGEPWPGMVVYRLANQLGVATARQLVLFGAEITGRHAARLNLLDEVTDDPDGALAAQVELAGGVAGTELAIRRRLLLEAQGISFEDALGTHLAACDRVLRRTAAGVTP</sequence>
<dbReference type="PANTHER" id="PTHR11941:SF54">
    <property type="entry name" value="ENOYL-COA HYDRATASE, MITOCHONDRIAL"/>
    <property type="match status" value="1"/>
</dbReference>
<dbReference type="PANTHER" id="PTHR11941">
    <property type="entry name" value="ENOYL-COA HYDRATASE-RELATED"/>
    <property type="match status" value="1"/>
</dbReference>
<dbReference type="InterPro" id="IPR029045">
    <property type="entry name" value="ClpP/crotonase-like_dom_sf"/>
</dbReference>
<organism evidence="1 2">
    <name type="scientific">Umezawaea tangerina</name>
    <dbReference type="NCBI Taxonomy" id="84725"/>
    <lineage>
        <taxon>Bacteria</taxon>
        <taxon>Bacillati</taxon>
        <taxon>Actinomycetota</taxon>
        <taxon>Actinomycetes</taxon>
        <taxon>Pseudonocardiales</taxon>
        <taxon>Pseudonocardiaceae</taxon>
        <taxon>Umezawaea</taxon>
    </lineage>
</organism>
<protein>
    <submittedName>
        <fullName evidence="1">(3,5-dihydroxycyclohex-3-enyl)acetyl-CoA dehydratase subunit B</fullName>
    </submittedName>
</protein>
<dbReference type="Pfam" id="PF00378">
    <property type="entry name" value="ECH_1"/>
    <property type="match status" value="1"/>
</dbReference>
<dbReference type="GO" id="GO:0006635">
    <property type="term" value="P:fatty acid beta-oxidation"/>
    <property type="evidence" value="ECO:0007669"/>
    <property type="project" value="TreeGrafter"/>
</dbReference>
<dbReference type="InterPro" id="IPR001753">
    <property type="entry name" value="Enoyl-CoA_hydra/iso"/>
</dbReference>
<dbReference type="GO" id="GO:0003824">
    <property type="term" value="F:catalytic activity"/>
    <property type="evidence" value="ECO:0007669"/>
    <property type="project" value="UniProtKB-ARBA"/>
</dbReference>